<dbReference type="SUPFAM" id="SSF57184">
    <property type="entry name" value="Growth factor receptor domain"/>
    <property type="match status" value="1"/>
</dbReference>
<keyword evidence="1" id="KW-0812">Transmembrane</keyword>
<evidence type="ECO:0000313" key="4">
    <source>
        <dbReference type="Proteomes" id="UP000018208"/>
    </source>
</evidence>
<evidence type="ECO:0000256" key="1">
    <source>
        <dbReference type="SAM" id="Phobius"/>
    </source>
</evidence>
<dbReference type="VEuPathDB" id="GiardiaDB:SS50377_21436"/>
<gene>
    <name evidence="2" type="ORF">SS50377_18006</name>
    <name evidence="3" type="ORF">SS50377_21436</name>
</gene>
<dbReference type="OrthoDB" id="515847at2759"/>
<reference evidence="3" key="2">
    <citation type="submission" date="2020-12" db="EMBL/GenBank/DDBJ databases">
        <title>New Spironucleus salmonicida genome in near-complete chromosomes.</title>
        <authorList>
            <person name="Xu F."/>
            <person name="Kurt Z."/>
            <person name="Jimenez-Gonzalez A."/>
            <person name="Astvaldsson A."/>
            <person name="Andersson J.O."/>
            <person name="Svard S.G."/>
        </authorList>
    </citation>
    <scope>NUCLEOTIDE SEQUENCE</scope>
    <source>
        <strain evidence="3">ATCC 50377</strain>
    </source>
</reference>
<dbReference type="EMBL" id="AUWU02000002">
    <property type="protein sequence ID" value="KAH0575902.1"/>
    <property type="molecule type" value="Genomic_DNA"/>
</dbReference>
<dbReference type="EMBL" id="KI546160">
    <property type="protein sequence ID" value="EST42442.1"/>
    <property type="molecule type" value="Genomic_DNA"/>
</dbReference>
<dbReference type="AlphaFoldDB" id="V6LD88"/>
<feature type="transmembrane region" description="Helical" evidence="1">
    <location>
        <begin position="214"/>
        <end position="237"/>
    </location>
</feature>
<keyword evidence="4" id="KW-1185">Reference proteome</keyword>
<dbReference type="Proteomes" id="UP000018208">
    <property type="component" value="Unassembled WGS sequence"/>
</dbReference>
<reference evidence="2 3" key="1">
    <citation type="journal article" date="2014" name="PLoS Genet.">
        <title>The Genome of Spironucleus salmonicida Highlights a Fish Pathogen Adapted to Fluctuating Environments.</title>
        <authorList>
            <person name="Xu F."/>
            <person name="Jerlstrom-Hultqvist J."/>
            <person name="Einarsson E."/>
            <person name="Astvaldsson A."/>
            <person name="Svard S.G."/>
            <person name="Andersson J.O."/>
        </authorList>
    </citation>
    <scope>NUCLEOTIDE SEQUENCE</scope>
    <source>
        <strain evidence="3">ATCC 50377</strain>
    </source>
</reference>
<accession>V6LD88</accession>
<dbReference type="InterPro" id="IPR009030">
    <property type="entry name" value="Growth_fac_rcpt_cys_sf"/>
</dbReference>
<proteinExistence type="predicted"/>
<evidence type="ECO:0000313" key="2">
    <source>
        <dbReference type="EMBL" id="EST42442.1"/>
    </source>
</evidence>
<sequence length="255" mass="26831">MDNKCTSADKTTCSNGFFCPADVPEEETACTPCTGNTTEKCQCGTAVNCAVCDSSDSSECGTCLDGYHLTDLGDCSECQQYQFMTEAGCQDCDRTCSSCQSDGKKCLYCANSHIPTIQQTCYRECDANLPPGFACEDGSQKPCGAKTQITGCKCAGKSNCFTCNSDNTQCETCLKGYKLVNGDCSDCVQGAEMIGEFCIGGVQEDLNSSLSGGAVAGIVIAIIVIIGGIGGGVFWYIKKSKTQLKNVGQGEVMQE</sequence>
<protein>
    <submittedName>
        <fullName evidence="2">Cysteine-rich membrane protein 2</fullName>
    </submittedName>
</protein>
<name>V6LD88_9EUKA</name>
<keyword evidence="1" id="KW-0472">Membrane</keyword>
<evidence type="ECO:0000313" key="3">
    <source>
        <dbReference type="EMBL" id="KAH0575902.1"/>
    </source>
</evidence>
<keyword evidence="1" id="KW-1133">Transmembrane helix</keyword>
<organism evidence="2">
    <name type="scientific">Spironucleus salmonicida</name>
    <dbReference type="NCBI Taxonomy" id="348837"/>
    <lineage>
        <taxon>Eukaryota</taxon>
        <taxon>Metamonada</taxon>
        <taxon>Diplomonadida</taxon>
        <taxon>Hexamitidae</taxon>
        <taxon>Hexamitinae</taxon>
        <taxon>Spironucleus</taxon>
    </lineage>
</organism>